<keyword evidence="2" id="KW-1185">Reference proteome</keyword>
<gene>
    <name evidence="1" type="ORF">HNQ79_002370</name>
</gene>
<organism evidence="1 2">
    <name type="scientific">Streptomyces candidus</name>
    <dbReference type="NCBI Taxonomy" id="67283"/>
    <lineage>
        <taxon>Bacteria</taxon>
        <taxon>Bacillati</taxon>
        <taxon>Actinomycetota</taxon>
        <taxon>Actinomycetes</taxon>
        <taxon>Kitasatosporales</taxon>
        <taxon>Streptomycetaceae</taxon>
        <taxon>Streptomyces</taxon>
    </lineage>
</organism>
<sequence length="137" mass="15786">MITHLFQRLASGRSELFARSEALRQERIATYSSFAAAVEDYRHGQADRWYRKRQDPDGEAFITARDEAHRLRTATRQVLYRVELLTDDQEVVHAAEEAYRCTRDVSTARDQDERDTLDARAREAIEAFVAGASPLVR</sequence>
<name>A0A7X0HGJ9_9ACTN</name>
<evidence type="ECO:0000313" key="1">
    <source>
        <dbReference type="EMBL" id="MBB6435907.1"/>
    </source>
</evidence>
<evidence type="ECO:0000313" key="2">
    <source>
        <dbReference type="Proteomes" id="UP000540423"/>
    </source>
</evidence>
<proteinExistence type="predicted"/>
<reference evidence="1 2" key="1">
    <citation type="submission" date="2020-08" db="EMBL/GenBank/DDBJ databases">
        <title>Genomic Encyclopedia of Type Strains, Phase IV (KMG-IV): sequencing the most valuable type-strain genomes for metagenomic binning, comparative biology and taxonomic classification.</title>
        <authorList>
            <person name="Goeker M."/>
        </authorList>
    </citation>
    <scope>NUCLEOTIDE SEQUENCE [LARGE SCALE GENOMIC DNA]</scope>
    <source>
        <strain evidence="1 2">DSM 40141</strain>
    </source>
</reference>
<protein>
    <submittedName>
        <fullName evidence="1">Uncharacterized protein</fullName>
    </submittedName>
</protein>
<dbReference type="AlphaFoldDB" id="A0A7X0HGJ9"/>
<comment type="caution">
    <text evidence="1">The sequence shown here is derived from an EMBL/GenBank/DDBJ whole genome shotgun (WGS) entry which is preliminary data.</text>
</comment>
<dbReference type="EMBL" id="JACHEM010000005">
    <property type="protein sequence ID" value="MBB6435907.1"/>
    <property type="molecule type" value="Genomic_DNA"/>
</dbReference>
<accession>A0A7X0HGJ9</accession>
<dbReference type="Proteomes" id="UP000540423">
    <property type="component" value="Unassembled WGS sequence"/>
</dbReference>